<dbReference type="EMBL" id="JAOANI010000019">
    <property type="protein sequence ID" value="MCT7359505.1"/>
    <property type="molecule type" value="Genomic_DNA"/>
</dbReference>
<sequence>MNTESKEHAPWYKEPMVWLVAGIPLLSICWGFVMLTLALESKDSLVSDSYYKDGVSYTENVEADAHAARLQIKADLTFTADEVHLTLNGYLDEEPATLQLQLIHPTLQDRDVTVLLQRLGDGHYAGVNELVLPERRHIWLLSHEQQWRIRGTERIEADKVINLHAK</sequence>
<reference evidence="2" key="2">
    <citation type="submission" date="2022-08" db="EMBL/GenBank/DDBJ databases">
        <authorList>
            <person name="Dong C."/>
        </authorList>
    </citation>
    <scope>NUCLEOTIDE SEQUENCE</scope>
    <source>
        <strain evidence="2">59MF3M-4</strain>
    </source>
</reference>
<organism evidence="2 3">
    <name type="scientific">Thalassolituus pacificus</name>
    <dbReference type="NCBI Taxonomy" id="2975440"/>
    <lineage>
        <taxon>Bacteria</taxon>
        <taxon>Pseudomonadati</taxon>
        <taxon>Pseudomonadota</taxon>
        <taxon>Gammaproteobacteria</taxon>
        <taxon>Oceanospirillales</taxon>
        <taxon>Oceanospirillaceae</taxon>
        <taxon>Thalassolituus</taxon>
    </lineage>
</organism>
<dbReference type="Pfam" id="PF05751">
    <property type="entry name" value="FixH"/>
    <property type="match status" value="1"/>
</dbReference>
<protein>
    <submittedName>
        <fullName evidence="2">FixH family protein</fullName>
    </submittedName>
</protein>
<keyword evidence="3" id="KW-1185">Reference proteome</keyword>
<proteinExistence type="predicted"/>
<dbReference type="InterPro" id="IPR008620">
    <property type="entry name" value="FixH"/>
</dbReference>
<accession>A0A9X2WFS1</accession>
<dbReference type="RefSeq" id="WP_260976374.1">
    <property type="nucleotide sequence ID" value="NZ_JAOANI010000019.1"/>
</dbReference>
<evidence type="ECO:0000313" key="3">
    <source>
        <dbReference type="Proteomes" id="UP001147830"/>
    </source>
</evidence>
<dbReference type="AlphaFoldDB" id="A0A9X2WFS1"/>
<name>A0A9X2WFS1_9GAMM</name>
<gene>
    <name evidence="2" type="ORF">NYR02_10765</name>
</gene>
<evidence type="ECO:0000256" key="1">
    <source>
        <dbReference type="SAM" id="Phobius"/>
    </source>
</evidence>
<keyword evidence="1" id="KW-0812">Transmembrane</keyword>
<feature type="transmembrane region" description="Helical" evidence="1">
    <location>
        <begin position="16"/>
        <end position="39"/>
    </location>
</feature>
<reference evidence="2" key="1">
    <citation type="journal article" date="2022" name="Front. Microbiol.">
        <title>Genome-based taxonomic rearrangement of Oceanobacter-related bacteria including the description of Thalassolituus hydrocarbonoclasticus sp. nov. and Thalassolituus pacificus sp. nov. and emended description of the genus Thalassolituus.</title>
        <authorList>
            <person name="Dong C."/>
            <person name="Wei L."/>
            <person name="Wang J."/>
            <person name="Lai Q."/>
            <person name="Huang Z."/>
            <person name="Shao Z."/>
        </authorList>
    </citation>
    <scope>NUCLEOTIDE SEQUENCE</scope>
    <source>
        <strain evidence="2">59MF3M-4</strain>
    </source>
</reference>
<keyword evidence="1" id="KW-0472">Membrane</keyword>
<dbReference type="Proteomes" id="UP001147830">
    <property type="component" value="Unassembled WGS sequence"/>
</dbReference>
<comment type="caution">
    <text evidence="2">The sequence shown here is derived from an EMBL/GenBank/DDBJ whole genome shotgun (WGS) entry which is preliminary data.</text>
</comment>
<keyword evidence="1" id="KW-1133">Transmembrane helix</keyword>
<evidence type="ECO:0000313" key="2">
    <source>
        <dbReference type="EMBL" id="MCT7359505.1"/>
    </source>
</evidence>